<reference evidence="2 3" key="1">
    <citation type="submission" date="2021-03" db="EMBL/GenBank/DDBJ databases">
        <title>Sequencing the genomes of 1000 actinobacteria strains.</title>
        <authorList>
            <person name="Klenk H.-P."/>
        </authorList>
    </citation>
    <scope>NUCLEOTIDE SEQUENCE [LARGE SCALE GENOMIC DNA]</scope>
    <source>
        <strain evidence="2 3">DSM 14566</strain>
    </source>
</reference>
<gene>
    <name evidence="2" type="ORF">JOF43_004072</name>
</gene>
<proteinExistence type="predicted"/>
<dbReference type="Pfam" id="PF08242">
    <property type="entry name" value="Methyltransf_12"/>
    <property type="match status" value="1"/>
</dbReference>
<keyword evidence="3" id="KW-1185">Reference proteome</keyword>
<dbReference type="InterPro" id="IPR029063">
    <property type="entry name" value="SAM-dependent_MTases_sf"/>
</dbReference>
<evidence type="ECO:0000259" key="1">
    <source>
        <dbReference type="Pfam" id="PF08242"/>
    </source>
</evidence>
<organism evidence="2 3">
    <name type="scientific">Brachybacterium sacelli</name>
    <dbReference type="NCBI Taxonomy" id="173364"/>
    <lineage>
        <taxon>Bacteria</taxon>
        <taxon>Bacillati</taxon>
        <taxon>Actinomycetota</taxon>
        <taxon>Actinomycetes</taxon>
        <taxon>Micrococcales</taxon>
        <taxon>Dermabacteraceae</taxon>
        <taxon>Brachybacterium</taxon>
    </lineage>
</organism>
<dbReference type="Gene3D" id="3.40.50.150">
    <property type="entry name" value="Vaccinia Virus protein VP39"/>
    <property type="match status" value="1"/>
</dbReference>
<protein>
    <submittedName>
        <fullName evidence="2">SAM-dependent methyltransferase</fullName>
    </submittedName>
</protein>
<accession>A0ABS4X751</accession>
<name>A0ABS4X751_9MICO</name>
<dbReference type="SUPFAM" id="SSF53335">
    <property type="entry name" value="S-adenosyl-L-methionine-dependent methyltransferases"/>
    <property type="match status" value="1"/>
</dbReference>
<evidence type="ECO:0000313" key="2">
    <source>
        <dbReference type="EMBL" id="MBP2384083.1"/>
    </source>
</evidence>
<dbReference type="GO" id="GO:0032259">
    <property type="term" value="P:methylation"/>
    <property type="evidence" value="ECO:0007669"/>
    <property type="project" value="UniProtKB-KW"/>
</dbReference>
<evidence type="ECO:0000313" key="3">
    <source>
        <dbReference type="Proteomes" id="UP001519290"/>
    </source>
</evidence>
<dbReference type="GO" id="GO:0008168">
    <property type="term" value="F:methyltransferase activity"/>
    <property type="evidence" value="ECO:0007669"/>
    <property type="project" value="UniProtKB-KW"/>
</dbReference>
<dbReference type="RefSeq" id="WP_245354633.1">
    <property type="nucleotide sequence ID" value="NZ_BAAAJW010000001.1"/>
</dbReference>
<keyword evidence="2" id="KW-0489">Methyltransferase</keyword>
<keyword evidence="2" id="KW-0808">Transferase</keyword>
<dbReference type="CDD" id="cd02440">
    <property type="entry name" value="AdoMet_MTases"/>
    <property type="match status" value="1"/>
</dbReference>
<comment type="caution">
    <text evidence="2">The sequence shown here is derived from an EMBL/GenBank/DDBJ whole genome shotgun (WGS) entry which is preliminary data.</text>
</comment>
<feature type="domain" description="Methyltransferase type 12" evidence="1">
    <location>
        <begin position="43"/>
        <end position="137"/>
    </location>
</feature>
<dbReference type="EMBL" id="JAGIOD010000002">
    <property type="protein sequence ID" value="MBP2384083.1"/>
    <property type="molecule type" value="Genomic_DNA"/>
</dbReference>
<dbReference type="Proteomes" id="UP001519290">
    <property type="component" value="Unassembled WGS sequence"/>
</dbReference>
<dbReference type="InterPro" id="IPR013217">
    <property type="entry name" value="Methyltransf_12"/>
</dbReference>
<sequence length="253" mass="27348">MSSAQDPPTAGTGAALTFNSPLSDERAARLVRQLAASAPSDILDVGCGWAELLLSLLDAVPDARGRGLDVHAPDIDRARFAATQRGLGERVQLETKEAGGTLAAADVVVNIGAFQAFGDIPVALARLRDLVRPGGRLLFGCEYWEHVPTEAELAALWEGTSIEDCLLLPDLVDAAIAAGFRPLGTETVTRQEWEAYESGHMAPLEEWLAAHRIHPRADEVRAQLDQQRTIWLRGHRDLLGFAYLTLLPTRSSA</sequence>